<evidence type="ECO:0000313" key="2">
    <source>
        <dbReference type="Proteomes" id="UP000673691"/>
    </source>
</evidence>
<proteinExistence type="predicted"/>
<dbReference type="EMBL" id="JAEFCI010007113">
    <property type="protein sequence ID" value="KAG5459273.1"/>
    <property type="molecule type" value="Genomic_DNA"/>
</dbReference>
<sequence length="86" mass="10015">MSTQLLLGLIRWQPTREHAPRASKQEINEVVCSREENLDPANRYTHPLSPKLERLNQAGPDKCHILPLPEHTAVHTHRKRKFPSFF</sequence>
<accession>A0A8H7ZUI1</accession>
<name>A0A8H7ZUI1_9FUNG</name>
<dbReference type="Proteomes" id="UP000673691">
    <property type="component" value="Unassembled WGS sequence"/>
</dbReference>
<evidence type="ECO:0000313" key="1">
    <source>
        <dbReference type="EMBL" id="KAG5459273.1"/>
    </source>
</evidence>
<organism evidence="1 2">
    <name type="scientific">Olpidium bornovanus</name>
    <dbReference type="NCBI Taxonomy" id="278681"/>
    <lineage>
        <taxon>Eukaryota</taxon>
        <taxon>Fungi</taxon>
        <taxon>Fungi incertae sedis</taxon>
        <taxon>Olpidiomycota</taxon>
        <taxon>Olpidiomycotina</taxon>
        <taxon>Olpidiomycetes</taxon>
        <taxon>Olpidiales</taxon>
        <taxon>Olpidiaceae</taxon>
        <taxon>Olpidium</taxon>
    </lineage>
</organism>
<gene>
    <name evidence="1" type="ORF">BJ554DRAFT_344</name>
</gene>
<keyword evidence="2" id="KW-1185">Reference proteome</keyword>
<comment type="caution">
    <text evidence="1">The sequence shown here is derived from an EMBL/GenBank/DDBJ whole genome shotgun (WGS) entry which is preliminary data.</text>
</comment>
<protein>
    <submittedName>
        <fullName evidence="1">Uncharacterized protein</fullName>
    </submittedName>
</protein>
<reference evidence="1 2" key="1">
    <citation type="journal article" name="Sci. Rep.">
        <title>Genome-scale phylogenetic analyses confirm Olpidium as the closest living zoosporic fungus to the non-flagellated, terrestrial fungi.</title>
        <authorList>
            <person name="Chang Y."/>
            <person name="Rochon D."/>
            <person name="Sekimoto S."/>
            <person name="Wang Y."/>
            <person name="Chovatia M."/>
            <person name="Sandor L."/>
            <person name="Salamov A."/>
            <person name="Grigoriev I.V."/>
            <person name="Stajich J.E."/>
            <person name="Spatafora J.W."/>
        </authorList>
    </citation>
    <scope>NUCLEOTIDE SEQUENCE [LARGE SCALE GENOMIC DNA]</scope>
    <source>
        <strain evidence="1">S191</strain>
    </source>
</reference>
<dbReference type="AlphaFoldDB" id="A0A8H7ZUI1"/>